<comment type="caution">
    <text evidence="1">The sequence shown here is derived from an EMBL/GenBank/DDBJ whole genome shotgun (WGS) entry which is preliminary data.</text>
</comment>
<gene>
    <name evidence="1" type="ORF">SYYSPA8_07875</name>
</gene>
<accession>A0ABQ5NVF0</accession>
<evidence type="ECO:0000313" key="1">
    <source>
        <dbReference type="EMBL" id="GLF94194.1"/>
    </source>
</evidence>
<name>A0ABQ5NVF0_9ACTN</name>
<dbReference type="EMBL" id="BSBI01000002">
    <property type="protein sequence ID" value="GLF94194.1"/>
    <property type="molecule type" value="Genomic_DNA"/>
</dbReference>
<keyword evidence="2" id="KW-1185">Reference proteome</keyword>
<protein>
    <submittedName>
        <fullName evidence="1">Uncharacterized protein</fullName>
    </submittedName>
</protein>
<organism evidence="1 2">
    <name type="scientific">Streptomyces yaizuensis</name>
    <dbReference type="NCBI Taxonomy" id="2989713"/>
    <lineage>
        <taxon>Bacteria</taxon>
        <taxon>Bacillati</taxon>
        <taxon>Actinomycetota</taxon>
        <taxon>Actinomycetes</taxon>
        <taxon>Kitasatosporales</taxon>
        <taxon>Streptomycetaceae</taxon>
        <taxon>Streptomyces</taxon>
    </lineage>
</organism>
<reference evidence="1 2" key="1">
    <citation type="submission" date="2022-10" db="EMBL/GenBank/DDBJ databases">
        <title>Draft genome sequence of Streptomyces sp. YSPA8.</title>
        <authorList>
            <person name="Moriuchi R."/>
            <person name="Dohra H."/>
            <person name="Yamamura H."/>
            <person name="Kodani S."/>
        </authorList>
    </citation>
    <scope>NUCLEOTIDE SEQUENCE [LARGE SCALE GENOMIC DNA]</scope>
    <source>
        <strain evidence="1 2">YSPA8</strain>
    </source>
</reference>
<sequence length="155" mass="16956">MTAHGRTLHRTAVAAHGATLHRTTGTHRATVAGTGRQLRRSTRQLGGTHLRRLLLDRRARYGGGYRGPRGTPAVLRLRGLAHPLLLLVLCGRASRRRQLGAEVLVLPEQPGQFAFDLVKKGIDLVLVIAFSEADGRELLVPHVLGGQRHLFFTST</sequence>
<dbReference type="Proteomes" id="UP001291653">
    <property type="component" value="Unassembled WGS sequence"/>
</dbReference>
<proteinExistence type="predicted"/>
<evidence type="ECO:0000313" key="2">
    <source>
        <dbReference type="Proteomes" id="UP001291653"/>
    </source>
</evidence>